<dbReference type="EMBL" id="JABBPN010000014">
    <property type="protein sequence ID" value="NMO97025.1"/>
    <property type="molecule type" value="Genomic_DNA"/>
</dbReference>
<protein>
    <submittedName>
        <fullName evidence="2">Uncharacterized protein</fullName>
    </submittedName>
</protein>
<evidence type="ECO:0000313" key="3">
    <source>
        <dbReference type="Proteomes" id="UP000565468"/>
    </source>
</evidence>
<dbReference type="AlphaFoldDB" id="A0A848M8Q1"/>
<keyword evidence="1" id="KW-1133">Transmembrane helix</keyword>
<keyword evidence="1" id="KW-0472">Membrane</keyword>
<evidence type="ECO:0000313" key="2">
    <source>
        <dbReference type="EMBL" id="NMO97025.1"/>
    </source>
</evidence>
<keyword evidence="1" id="KW-0812">Transmembrane</keyword>
<reference evidence="2 3" key="1">
    <citation type="submission" date="2020-04" db="EMBL/GenBank/DDBJ databases">
        <title>Paenibacillus algicola sp. nov., a novel marine bacterium producing alginate lyase.</title>
        <authorList>
            <person name="Huang H."/>
        </authorList>
    </citation>
    <scope>NUCLEOTIDE SEQUENCE [LARGE SCALE GENOMIC DNA]</scope>
    <source>
        <strain evidence="2 3">L7-75</strain>
    </source>
</reference>
<dbReference type="Proteomes" id="UP000565468">
    <property type="component" value="Unassembled WGS sequence"/>
</dbReference>
<organism evidence="2 3">
    <name type="scientific">Paenibacillus lemnae</name>
    <dbReference type="NCBI Taxonomy" id="1330551"/>
    <lineage>
        <taxon>Bacteria</taxon>
        <taxon>Bacillati</taxon>
        <taxon>Bacillota</taxon>
        <taxon>Bacilli</taxon>
        <taxon>Bacillales</taxon>
        <taxon>Paenibacillaceae</taxon>
        <taxon>Paenibacillus</taxon>
    </lineage>
</organism>
<comment type="caution">
    <text evidence="2">The sequence shown here is derived from an EMBL/GenBank/DDBJ whole genome shotgun (WGS) entry which is preliminary data.</text>
</comment>
<name>A0A848M8Q1_PAELE</name>
<evidence type="ECO:0000256" key="1">
    <source>
        <dbReference type="SAM" id="Phobius"/>
    </source>
</evidence>
<accession>A0A848M8Q1</accession>
<sequence length="85" mass="10229">MELAILIMLMILNLPVYRFLYRLLFINRDDLNESIKYTFTPDIISLFRGRYIKDWIGETKLTFFLFICGLITVLEFALVHNLFFK</sequence>
<keyword evidence="3" id="KW-1185">Reference proteome</keyword>
<gene>
    <name evidence="2" type="ORF">HII30_14760</name>
</gene>
<feature type="transmembrane region" description="Helical" evidence="1">
    <location>
        <begin position="63"/>
        <end position="84"/>
    </location>
</feature>
<proteinExistence type="predicted"/>